<feature type="transmembrane region" description="Helical" evidence="7">
    <location>
        <begin position="41"/>
        <end position="61"/>
    </location>
</feature>
<feature type="transmembrane region" description="Helical" evidence="7">
    <location>
        <begin position="73"/>
        <end position="92"/>
    </location>
</feature>
<sequence length="188" mass="22572">MSLNTKFFAQFAFFTFILSLIYSAFRVIDNVLYGFDLIKELYFYSGIFGLLYLILSLFFALFKFKYTKQYPKFLGIFCGIWIFIHFFVYFAFSKNLNGLRMFEDITQRPFEASGFIAFVLIFLMFLSSFDFFKKLSKIRKLGYLCLLFASYHYFLSSKIPMFWQYLALSVAVILFVCRYIKSFYQKKF</sequence>
<evidence type="ECO:0000256" key="3">
    <source>
        <dbReference type="ARBA" id="ARBA00022692"/>
    </source>
</evidence>
<protein>
    <submittedName>
        <fullName evidence="9">Periplasmic DMSO/TMAO reductase YedYZ, heme-binding membrane subunit</fullName>
    </submittedName>
</protein>
<evidence type="ECO:0000259" key="8">
    <source>
        <dbReference type="Pfam" id="PF01794"/>
    </source>
</evidence>
<dbReference type="eggNOG" id="COG2717">
    <property type="taxonomic scope" value="Bacteria"/>
</dbReference>
<comment type="subcellular location">
    <subcellularLocation>
        <location evidence="1">Membrane</location>
        <topology evidence="1">Multi-pass membrane protein</topology>
    </subcellularLocation>
</comment>
<dbReference type="RefSeq" id="WP_027306513.1">
    <property type="nucleotide sequence ID" value="NZ_CP020867.1"/>
</dbReference>
<gene>
    <name evidence="9" type="primary">yedZ</name>
    <name evidence="9" type="ORF">CCUN_1322</name>
</gene>
<feature type="transmembrane region" description="Helical" evidence="7">
    <location>
        <begin position="7"/>
        <end position="25"/>
    </location>
</feature>
<dbReference type="EMBL" id="CP020867">
    <property type="protein sequence ID" value="ARJ56911.1"/>
    <property type="molecule type" value="Genomic_DNA"/>
</dbReference>
<dbReference type="GO" id="GO:0020037">
    <property type="term" value="F:heme binding"/>
    <property type="evidence" value="ECO:0007669"/>
    <property type="project" value="TreeGrafter"/>
</dbReference>
<evidence type="ECO:0000256" key="2">
    <source>
        <dbReference type="ARBA" id="ARBA00022448"/>
    </source>
</evidence>
<dbReference type="KEGG" id="ccun:CCUN_1322"/>
<dbReference type="InterPro" id="IPR022837">
    <property type="entry name" value="MsrQ-like"/>
</dbReference>
<accession>A0A1W6BXU6</accession>
<dbReference type="Proteomes" id="UP000192902">
    <property type="component" value="Chromosome"/>
</dbReference>
<evidence type="ECO:0000256" key="4">
    <source>
        <dbReference type="ARBA" id="ARBA00022989"/>
    </source>
</evidence>
<keyword evidence="6 7" id="KW-0472">Membrane</keyword>
<keyword evidence="4 7" id="KW-1133">Transmembrane helix</keyword>
<keyword evidence="5" id="KW-0408">Iron</keyword>
<dbReference type="AlphaFoldDB" id="A0A1W6BXU6"/>
<name>A0A1W6BXU6_9BACT</name>
<keyword evidence="2" id="KW-0813">Transport</keyword>
<dbReference type="STRING" id="1121267.CCUN_1322"/>
<dbReference type="PANTHER" id="PTHR36964:SF1">
    <property type="entry name" value="PROTEIN-METHIONINE-SULFOXIDE REDUCTASE HEME-BINDING SUBUNIT MSRQ"/>
    <property type="match status" value="1"/>
</dbReference>
<feature type="domain" description="Ferric oxidoreductase" evidence="8">
    <location>
        <begin position="46"/>
        <end position="135"/>
    </location>
</feature>
<evidence type="ECO:0000256" key="1">
    <source>
        <dbReference type="ARBA" id="ARBA00004141"/>
    </source>
</evidence>
<reference evidence="9 10" key="1">
    <citation type="submission" date="2017-04" db="EMBL/GenBank/DDBJ databases">
        <title>Complete genome sequence of the Campylobacter cuniculorum type strain LMG24588.</title>
        <authorList>
            <person name="Miller W.G."/>
            <person name="Yee E."/>
            <person name="Revez J."/>
            <person name="Bono J.L."/>
            <person name="Rossi M."/>
        </authorList>
    </citation>
    <scope>NUCLEOTIDE SEQUENCE [LARGE SCALE GENOMIC DNA]</scope>
    <source>
        <strain evidence="9 10">LMG 24588</strain>
    </source>
</reference>
<evidence type="ECO:0000256" key="5">
    <source>
        <dbReference type="ARBA" id="ARBA00023004"/>
    </source>
</evidence>
<dbReference type="OrthoDB" id="5362134at2"/>
<dbReference type="GO" id="GO:0005886">
    <property type="term" value="C:plasma membrane"/>
    <property type="evidence" value="ECO:0007669"/>
    <property type="project" value="TreeGrafter"/>
</dbReference>
<evidence type="ECO:0000313" key="9">
    <source>
        <dbReference type="EMBL" id="ARJ56911.1"/>
    </source>
</evidence>
<evidence type="ECO:0000256" key="7">
    <source>
        <dbReference type="SAM" id="Phobius"/>
    </source>
</evidence>
<dbReference type="GO" id="GO:0010181">
    <property type="term" value="F:FMN binding"/>
    <property type="evidence" value="ECO:0007669"/>
    <property type="project" value="TreeGrafter"/>
</dbReference>
<feature type="transmembrane region" description="Helical" evidence="7">
    <location>
        <begin position="162"/>
        <end position="180"/>
    </location>
</feature>
<dbReference type="InterPro" id="IPR013130">
    <property type="entry name" value="Fe3_Rdtase_TM_dom"/>
</dbReference>
<dbReference type="PANTHER" id="PTHR36964">
    <property type="entry name" value="PROTEIN-METHIONINE-SULFOXIDE REDUCTASE HEME-BINDING SUBUNIT MSRQ"/>
    <property type="match status" value="1"/>
</dbReference>
<organism evidence="9 10">
    <name type="scientific">Campylobacter cuniculorum DSM 23162 = LMG 24588</name>
    <dbReference type="NCBI Taxonomy" id="1121267"/>
    <lineage>
        <taxon>Bacteria</taxon>
        <taxon>Pseudomonadati</taxon>
        <taxon>Campylobacterota</taxon>
        <taxon>Epsilonproteobacteria</taxon>
        <taxon>Campylobacterales</taxon>
        <taxon>Campylobacteraceae</taxon>
        <taxon>Campylobacter</taxon>
    </lineage>
</organism>
<dbReference type="GO" id="GO:0016679">
    <property type="term" value="F:oxidoreductase activity, acting on diphenols and related substances as donors"/>
    <property type="evidence" value="ECO:0007669"/>
    <property type="project" value="TreeGrafter"/>
</dbReference>
<keyword evidence="3 7" id="KW-0812">Transmembrane</keyword>
<evidence type="ECO:0000256" key="6">
    <source>
        <dbReference type="ARBA" id="ARBA00023136"/>
    </source>
</evidence>
<feature type="transmembrane region" description="Helical" evidence="7">
    <location>
        <begin position="141"/>
        <end position="156"/>
    </location>
</feature>
<dbReference type="Pfam" id="PF01794">
    <property type="entry name" value="Ferric_reduct"/>
    <property type="match status" value="1"/>
</dbReference>
<feature type="transmembrane region" description="Helical" evidence="7">
    <location>
        <begin position="112"/>
        <end position="129"/>
    </location>
</feature>
<proteinExistence type="predicted"/>
<evidence type="ECO:0000313" key="10">
    <source>
        <dbReference type="Proteomes" id="UP000192902"/>
    </source>
</evidence>